<reference evidence="2" key="1">
    <citation type="submission" date="2022-11" db="EMBL/GenBank/DDBJ databases">
        <authorList>
            <person name="Morgan W.R."/>
            <person name="Tartar A."/>
        </authorList>
    </citation>
    <scope>NUCLEOTIDE SEQUENCE</scope>
    <source>
        <strain evidence="2">ARSEF 373</strain>
    </source>
</reference>
<reference evidence="2" key="2">
    <citation type="journal article" date="2023" name="Microbiol Resour">
        <title>Decontamination and Annotation of the Draft Genome Sequence of the Oomycete Lagenidium giganteum ARSEF 373.</title>
        <authorList>
            <person name="Morgan W.R."/>
            <person name="Tartar A."/>
        </authorList>
    </citation>
    <scope>NUCLEOTIDE SEQUENCE</scope>
    <source>
        <strain evidence="2">ARSEF 373</strain>
    </source>
</reference>
<comment type="caution">
    <text evidence="2">The sequence shown here is derived from an EMBL/GenBank/DDBJ whole genome shotgun (WGS) entry which is preliminary data.</text>
</comment>
<protein>
    <submittedName>
        <fullName evidence="2">Uncharacterized protein</fullName>
    </submittedName>
</protein>
<evidence type="ECO:0000313" key="2">
    <source>
        <dbReference type="EMBL" id="DBA04254.1"/>
    </source>
</evidence>
<accession>A0AAV2ZE70</accession>
<name>A0AAV2ZE70_9STRA</name>
<dbReference type="AlphaFoldDB" id="A0AAV2ZE70"/>
<dbReference type="Proteomes" id="UP001146120">
    <property type="component" value="Unassembled WGS sequence"/>
</dbReference>
<gene>
    <name evidence="2" type="ORF">N0F65_009489</name>
</gene>
<feature type="compositionally biased region" description="Basic residues" evidence="1">
    <location>
        <begin position="147"/>
        <end position="161"/>
    </location>
</feature>
<dbReference type="EMBL" id="DAKRPA010000010">
    <property type="protein sequence ID" value="DBA04254.1"/>
    <property type="molecule type" value="Genomic_DNA"/>
</dbReference>
<evidence type="ECO:0000256" key="1">
    <source>
        <dbReference type="SAM" id="MobiDB-lite"/>
    </source>
</evidence>
<sequence length="222" mass="24931">MMFCKKSELDVSRSGSSNANYNVDFGASTTLPPSPPRSSYNNLLDGIHGISMMANDLWYDPVRKLLGRLLAFGSKKKAADPSGTPARIHLTHQYMDRLLGRAVGCLQSEASTWWNEYWDALRAIDYNTPDWSLARSTAMHSAITNSHARHPRHTAPPKPKRPISIPEDLRHFIRRENGVEPCLQHLSGAGCPNGRKKCTKRALNVWADMISRRTAISRWVLP</sequence>
<evidence type="ECO:0000313" key="3">
    <source>
        <dbReference type="Proteomes" id="UP001146120"/>
    </source>
</evidence>
<keyword evidence="3" id="KW-1185">Reference proteome</keyword>
<proteinExistence type="predicted"/>
<feature type="region of interest" description="Disordered" evidence="1">
    <location>
        <begin position="144"/>
        <end position="164"/>
    </location>
</feature>
<organism evidence="2 3">
    <name type="scientific">Lagenidium giganteum</name>
    <dbReference type="NCBI Taxonomy" id="4803"/>
    <lineage>
        <taxon>Eukaryota</taxon>
        <taxon>Sar</taxon>
        <taxon>Stramenopiles</taxon>
        <taxon>Oomycota</taxon>
        <taxon>Peronosporomycetes</taxon>
        <taxon>Pythiales</taxon>
        <taxon>Pythiaceae</taxon>
    </lineage>
</organism>